<reference evidence="2 3" key="1">
    <citation type="submission" date="2019-02" db="EMBL/GenBank/DDBJ databases">
        <title>Deep-cultivation of Planctomycetes and their phenomic and genomic characterization uncovers novel biology.</title>
        <authorList>
            <person name="Wiegand S."/>
            <person name="Jogler M."/>
            <person name="Boedeker C."/>
            <person name="Pinto D."/>
            <person name="Vollmers J."/>
            <person name="Rivas-Marin E."/>
            <person name="Kohn T."/>
            <person name="Peeters S.H."/>
            <person name="Heuer A."/>
            <person name="Rast P."/>
            <person name="Oberbeckmann S."/>
            <person name="Bunk B."/>
            <person name="Jeske O."/>
            <person name="Meyerdierks A."/>
            <person name="Storesund J.E."/>
            <person name="Kallscheuer N."/>
            <person name="Luecker S."/>
            <person name="Lage O.M."/>
            <person name="Pohl T."/>
            <person name="Merkel B.J."/>
            <person name="Hornburger P."/>
            <person name="Mueller R.-W."/>
            <person name="Bruemmer F."/>
            <person name="Labrenz M."/>
            <person name="Spormann A.M."/>
            <person name="Op den Camp H."/>
            <person name="Overmann J."/>
            <person name="Amann R."/>
            <person name="Jetten M.S.M."/>
            <person name="Mascher T."/>
            <person name="Medema M.H."/>
            <person name="Devos D.P."/>
            <person name="Kaster A.-K."/>
            <person name="Ovreas L."/>
            <person name="Rohde M."/>
            <person name="Galperin M.Y."/>
            <person name="Jogler C."/>
        </authorList>
    </citation>
    <scope>NUCLEOTIDE SEQUENCE [LARGE SCALE GENOMIC DNA]</scope>
    <source>
        <strain evidence="2 3">Pan216</strain>
    </source>
</reference>
<dbReference type="OrthoDB" id="20326at2"/>
<evidence type="ECO:0000313" key="2">
    <source>
        <dbReference type="EMBL" id="QDU63039.1"/>
    </source>
</evidence>
<dbReference type="EMBL" id="CP036279">
    <property type="protein sequence ID" value="QDU63039.1"/>
    <property type="molecule type" value="Genomic_DNA"/>
</dbReference>
<proteinExistence type="predicted"/>
<dbReference type="RefSeq" id="WP_145260194.1">
    <property type="nucleotide sequence ID" value="NZ_CP036279.1"/>
</dbReference>
<dbReference type="KEGG" id="knv:Pan216_39130"/>
<name>A0A518B7T6_9BACT</name>
<protein>
    <recommendedName>
        <fullName evidence="4">Legionella pneumophila major outer membrane protein</fullName>
    </recommendedName>
</protein>
<keyword evidence="1" id="KW-0732">Signal</keyword>
<accession>A0A518B7T6</accession>
<sequence length="359" mass="39402" precursor="true">MRMRRQIGRWLGAFALFTCFASDASAQVQVPATPADAEYISTEFTDQTVHVVDSHDATLIDRCPGGRPSWFVEADYLFLKPRRLNLDYAILDQNIAINAPNGELIDLSLPANSGLRIGGGLTSGSRASRLGVFYTYLHSSAKGSVSAQPGERVIATLAHPTSTPFANFASSTASLDYDVIDLEWSRAFATIQDTLQTRLIAGGRVGIIDQRFDTLYDGQNFNRTQVSVPSRFRGGGLRLAGEGDFRPFEGAALSLFGRAGASLLVGDTKTQWNETANDGQMTVVTFEQDYDQVVPIGELAVGIAWTWKHAQVRLGYEIVNWFGLNRQPSFTDDINVGKVVEESSDLTIDGLFLRVMFQR</sequence>
<feature type="signal peptide" evidence="1">
    <location>
        <begin position="1"/>
        <end position="26"/>
    </location>
</feature>
<dbReference type="Pfam" id="PF05150">
    <property type="entry name" value="Legionella_OMP"/>
    <property type="match status" value="1"/>
</dbReference>
<evidence type="ECO:0008006" key="4">
    <source>
        <dbReference type="Google" id="ProtNLM"/>
    </source>
</evidence>
<organism evidence="2 3">
    <name type="scientific">Kolteria novifilia</name>
    <dbReference type="NCBI Taxonomy" id="2527975"/>
    <lineage>
        <taxon>Bacteria</taxon>
        <taxon>Pseudomonadati</taxon>
        <taxon>Planctomycetota</taxon>
        <taxon>Planctomycetia</taxon>
        <taxon>Kolteriales</taxon>
        <taxon>Kolteriaceae</taxon>
        <taxon>Kolteria</taxon>
    </lineage>
</organism>
<evidence type="ECO:0000256" key="1">
    <source>
        <dbReference type="SAM" id="SignalP"/>
    </source>
</evidence>
<dbReference type="Proteomes" id="UP000317093">
    <property type="component" value="Chromosome"/>
</dbReference>
<keyword evidence="3" id="KW-1185">Reference proteome</keyword>
<gene>
    <name evidence="2" type="ORF">Pan216_39130</name>
</gene>
<dbReference type="AlphaFoldDB" id="A0A518B7T6"/>
<feature type="chain" id="PRO_5021722817" description="Legionella pneumophila major outer membrane protein" evidence="1">
    <location>
        <begin position="27"/>
        <end position="359"/>
    </location>
</feature>
<dbReference type="InterPro" id="IPR007825">
    <property type="entry name" value="Major_OMP_Legionella"/>
</dbReference>
<evidence type="ECO:0000313" key="3">
    <source>
        <dbReference type="Proteomes" id="UP000317093"/>
    </source>
</evidence>